<proteinExistence type="predicted"/>
<protein>
    <submittedName>
        <fullName evidence="2">YSC84-related protein</fullName>
    </submittedName>
</protein>
<evidence type="ECO:0000313" key="3">
    <source>
        <dbReference type="Proteomes" id="UP001139319"/>
    </source>
</evidence>
<dbReference type="Proteomes" id="UP001139319">
    <property type="component" value="Unassembled WGS sequence"/>
</dbReference>
<reference evidence="2" key="1">
    <citation type="submission" date="2022-05" db="EMBL/GenBank/DDBJ databases">
        <authorList>
            <person name="Sun H.-N."/>
        </authorList>
    </citation>
    <scope>NUCLEOTIDE SEQUENCE</scope>
    <source>
        <strain evidence="2">HB14</strain>
    </source>
</reference>
<gene>
    <name evidence="2" type="ORF">M6D89_08500</name>
</gene>
<comment type="caution">
    <text evidence="2">The sequence shown here is derived from an EMBL/GenBank/DDBJ whole genome shotgun (WGS) entry which is preliminary data.</text>
</comment>
<evidence type="ECO:0000313" key="2">
    <source>
        <dbReference type="EMBL" id="MCP8899332.1"/>
    </source>
</evidence>
<feature type="domain" description="Ysc84 actin-binding" evidence="1">
    <location>
        <begin position="75"/>
        <end position="168"/>
    </location>
</feature>
<keyword evidence="3" id="KW-1185">Reference proteome</keyword>
<name>A0A9X2I4K5_9GAMM</name>
<sequence length="179" mass="18300">MGLTVSVVNAEDEEKYADAMAAFKESAQVNDFFSSAYGYALFPTIGKAGIGIGGAHGKGRVYSQGTHVGNASMTQLSIGAQLGGQAFSEVIFFETKEDLENFQSGNFEFGAQASAVAITASANATAGTTGAGVGASGTSDDAGMQKAAYSNGMAVFTHAKGGLMYEAALSGQKFKYKPL</sequence>
<dbReference type="InterPro" id="IPR007461">
    <property type="entry name" value="Ysc84_actin-binding"/>
</dbReference>
<evidence type="ECO:0000259" key="1">
    <source>
        <dbReference type="Pfam" id="PF04366"/>
    </source>
</evidence>
<organism evidence="2 3">
    <name type="scientific">Gilvimarinus xylanilyticus</name>
    <dbReference type="NCBI Taxonomy" id="2944139"/>
    <lineage>
        <taxon>Bacteria</taxon>
        <taxon>Pseudomonadati</taxon>
        <taxon>Pseudomonadota</taxon>
        <taxon>Gammaproteobacteria</taxon>
        <taxon>Cellvibrionales</taxon>
        <taxon>Cellvibrionaceae</taxon>
        <taxon>Gilvimarinus</taxon>
    </lineage>
</organism>
<dbReference type="Pfam" id="PF04366">
    <property type="entry name" value="Ysc84"/>
    <property type="match status" value="1"/>
</dbReference>
<dbReference type="AlphaFoldDB" id="A0A9X2I4K5"/>
<reference evidence="2" key="2">
    <citation type="submission" date="2023-01" db="EMBL/GenBank/DDBJ databases">
        <title>Gilvimarinus xylanilyticus HB14 isolated from Caulerpa lentillifera aquaculture base in Hainan, China.</title>
        <authorList>
            <person name="Zhang Y.-J."/>
        </authorList>
    </citation>
    <scope>NUCLEOTIDE SEQUENCE</scope>
    <source>
        <strain evidence="2">HB14</strain>
    </source>
</reference>
<dbReference type="EMBL" id="JAMFTH010000001">
    <property type="protein sequence ID" value="MCP8899332.1"/>
    <property type="molecule type" value="Genomic_DNA"/>
</dbReference>
<accession>A0A9X2I4K5</accession>